<keyword evidence="4 11" id="KW-0813">Transport</keyword>
<dbReference type="EMBL" id="MIQH01000322">
    <property type="protein sequence ID" value="ONF42088.1"/>
    <property type="molecule type" value="Genomic_DNA"/>
</dbReference>
<name>A0A293P9V8_9GAMM</name>
<gene>
    <name evidence="13" type="ORF">BGC33_13470</name>
    <name evidence="12" type="ORF">THERMOS_250</name>
</gene>
<evidence type="ECO:0000256" key="3">
    <source>
        <dbReference type="ARBA" id="ARBA00017876"/>
    </source>
</evidence>
<keyword evidence="10 11" id="KW-0472">Membrane</keyword>
<evidence type="ECO:0000256" key="11">
    <source>
        <dbReference type="RuleBase" id="RU365087"/>
    </source>
</evidence>
<evidence type="ECO:0000313" key="15">
    <source>
        <dbReference type="Proteomes" id="UP000643672"/>
    </source>
</evidence>
<accession>A0A293P9V8</accession>
<comment type="subcellular location">
    <subcellularLocation>
        <location evidence="1 11">Cell membrane</location>
        <topology evidence="1 11">Multi-pass membrane protein</topology>
    </subcellularLocation>
</comment>
<keyword evidence="5 11" id="KW-1003">Cell membrane</keyword>
<dbReference type="AlphaFoldDB" id="A0A293P9V8"/>
<dbReference type="GO" id="GO:0065002">
    <property type="term" value="P:intracellular protein transmembrane transport"/>
    <property type="evidence" value="ECO:0007669"/>
    <property type="project" value="TreeGrafter"/>
</dbReference>
<dbReference type="Proteomes" id="UP000182798">
    <property type="component" value="Unassembled WGS sequence"/>
</dbReference>
<keyword evidence="6 11" id="KW-0812">Transmembrane</keyword>
<reference evidence="13" key="2">
    <citation type="journal article" date="2017" name="Stand. Genomic Sci.">
        <title>Genome sequence of the sulfur-oxidizing Bathymodiolus thermophilus gill endosymbiont.</title>
        <authorList>
            <person name="Ponnudurai R."/>
            <person name="Sayavedra L."/>
            <person name="Kleiner M."/>
            <person name="Heiden S.E."/>
            <person name="Thurmer A."/>
            <person name="Felbeck H."/>
            <person name="Schluter R."/>
            <person name="Sievert S.M."/>
            <person name="Daniel R."/>
            <person name="Schweder T."/>
            <person name="Markert S."/>
        </authorList>
    </citation>
    <scope>NUCLEOTIDE SEQUENCE</scope>
    <source>
        <strain evidence="13">BAT/CrabSpa'14</strain>
    </source>
</reference>
<dbReference type="GO" id="GO:0015450">
    <property type="term" value="F:protein-transporting ATPase activity"/>
    <property type="evidence" value="ECO:0007669"/>
    <property type="project" value="UniProtKB-UniRule"/>
</dbReference>
<dbReference type="PRINTS" id="PR01651">
    <property type="entry name" value="SECGEXPORT"/>
</dbReference>
<dbReference type="InterPro" id="IPR004692">
    <property type="entry name" value="SecG"/>
</dbReference>
<evidence type="ECO:0000256" key="10">
    <source>
        <dbReference type="ARBA" id="ARBA00023136"/>
    </source>
</evidence>
<dbReference type="Proteomes" id="UP000643672">
    <property type="component" value="Unassembled WGS sequence"/>
</dbReference>
<comment type="caution">
    <text evidence="13">The sequence shown here is derived from an EMBL/GenBank/DDBJ whole genome shotgun (WGS) entry which is preliminary data.</text>
</comment>
<comment type="function">
    <text evidence="11">Involved in protein export. Participates in an early event of protein translocation.</text>
</comment>
<keyword evidence="15" id="KW-1185">Reference proteome</keyword>
<comment type="caution">
    <text evidence="11">Lacks conserved residue(s) required for the propagation of feature annotation.</text>
</comment>
<evidence type="ECO:0000256" key="8">
    <source>
        <dbReference type="ARBA" id="ARBA00022989"/>
    </source>
</evidence>
<reference evidence="14" key="1">
    <citation type="submission" date="2016-09" db="EMBL/GenBank/DDBJ databases">
        <title>Genome Sequence of Bathymodiolus thermophilus sulfur-oxidizing gill endosymbiont.</title>
        <authorList>
            <person name="Ponnudurai R."/>
            <person name="Kleiner M."/>
            <person name="Sayavedra L."/>
            <person name="Thuermer A."/>
            <person name="Felbeck H."/>
            <person name="Schlueter R."/>
            <person name="Schweder T."/>
            <person name="Markert S."/>
        </authorList>
    </citation>
    <scope>NUCLEOTIDE SEQUENCE [LARGE SCALE GENOMIC DNA]</scope>
    <source>
        <strain evidence="14">BAT/CrabSpa'14</strain>
    </source>
</reference>
<dbReference type="GO" id="GO:0009306">
    <property type="term" value="P:protein secretion"/>
    <property type="evidence" value="ECO:0007669"/>
    <property type="project" value="UniProtKB-UniRule"/>
</dbReference>
<comment type="similarity">
    <text evidence="2 11">Belongs to the SecG family.</text>
</comment>
<reference evidence="12 15" key="3">
    <citation type="submission" date="2020-05" db="EMBL/GenBank/DDBJ databases">
        <authorList>
            <person name="Petersen J."/>
            <person name="Sayavedra L."/>
        </authorList>
    </citation>
    <scope>NUCLEOTIDE SEQUENCE [LARGE SCALE GENOMIC DNA]</scope>
    <source>
        <strain evidence="12">B thermophilus SOXS</strain>
    </source>
</reference>
<sequence length="160" mass="16576">MSFQVILIVHVLLALGLIALILMQHGKGADAGAAFGAGASGSVFGARGANSFIYKLTTSVAVGFFLTSLTLAYLATSDASSAPTESQSVMDQVLVDQVPIKLEPSVDVPLVDSKVADKPVIDNPKKGEPAIDSKAGKLLVIGDPKKDELVIDLKADDISK</sequence>
<dbReference type="PANTHER" id="PTHR34182:SF1">
    <property type="entry name" value="PROTEIN-EXPORT MEMBRANE PROTEIN SECG"/>
    <property type="match status" value="1"/>
</dbReference>
<proteinExistence type="inferred from homology"/>
<dbReference type="PANTHER" id="PTHR34182">
    <property type="entry name" value="PROTEIN-EXPORT MEMBRANE PROTEIN SECG"/>
    <property type="match status" value="1"/>
</dbReference>
<dbReference type="OrthoDB" id="9813947at2"/>
<dbReference type="RefSeq" id="WP_084032262.1">
    <property type="nucleotide sequence ID" value="NZ_CAESAQ020000017.1"/>
</dbReference>
<keyword evidence="7 11" id="KW-0653">Protein transport</keyword>
<evidence type="ECO:0000313" key="14">
    <source>
        <dbReference type="Proteomes" id="UP000182798"/>
    </source>
</evidence>
<dbReference type="GO" id="GO:0005886">
    <property type="term" value="C:plasma membrane"/>
    <property type="evidence" value="ECO:0007669"/>
    <property type="project" value="UniProtKB-SubCell"/>
</dbReference>
<dbReference type="EMBL" id="CAESAQ020000017">
    <property type="protein sequence ID" value="CAB5495193.1"/>
    <property type="molecule type" value="Genomic_DNA"/>
</dbReference>
<keyword evidence="8 11" id="KW-1133">Transmembrane helix</keyword>
<protein>
    <recommendedName>
        <fullName evidence="3 11">Protein-export membrane protein SecG</fullName>
    </recommendedName>
</protein>
<evidence type="ECO:0000313" key="13">
    <source>
        <dbReference type="EMBL" id="ONF42088.1"/>
    </source>
</evidence>
<organism evidence="13 14">
    <name type="scientific">Bathymodiolus thermophilus thioautotrophic gill symbiont</name>
    <dbReference type="NCBI Taxonomy" id="2360"/>
    <lineage>
        <taxon>Bacteria</taxon>
        <taxon>Pseudomonadati</taxon>
        <taxon>Pseudomonadota</taxon>
        <taxon>Gammaproteobacteria</taxon>
        <taxon>sulfur-oxidizing symbionts</taxon>
    </lineage>
</organism>
<evidence type="ECO:0000256" key="5">
    <source>
        <dbReference type="ARBA" id="ARBA00022475"/>
    </source>
</evidence>
<dbReference type="NCBIfam" id="TIGR00810">
    <property type="entry name" value="secG"/>
    <property type="match status" value="1"/>
</dbReference>
<feature type="transmembrane region" description="Helical" evidence="11">
    <location>
        <begin position="52"/>
        <end position="74"/>
    </location>
</feature>
<evidence type="ECO:0000313" key="12">
    <source>
        <dbReference type="EMBL" id="CAB5495193.1"/>
    </source>
</evidence>
<evidence type="ECO:0000256" key="9">
    <source>
        <dbReference type="ARBA" id="ARBA00023010"/>
    </source>
</evidence>
<dbReference type="GO" id="GO:0043952">
    <property type="term" value="P:protein transport by the Sec complex"/>
    <property type="evidence" value="ECO:0007669"/>
    <property type="project" value="TreeGrafter"/>
</dbReference>
<dbReference type="Pfam" id="PF03840">
    <property type="entry name" value="SecG"/>
    <property type="match status" value="1"/>
</dbReference>
<evidence type="ECO:0000256" key="7">
    <source>
        <dbReference type="ARBA" id="ARBA00022927"/>
    </source>
</evidence>
<evidence type="ECO:0000256" key="4">
    <source>
        <dbReference type="ARBA" id="ARBA00022448"/>
    </source>
</evidence>
<evidence type="ECO:0000256" key="2">
    <source>
        <dbReference type="ARBA" id="ARBA00008445"/>
    </source>
</evidence>
<evidence type="ECO:0000256" key="1">
    <source>
        <dbReference type="ARBA" id="ARBA00004651"/>
    </source>
</evidence>
<evidence type="ECO:0000256" key="6">
    <source>
        <dbReference type="ARBA" id="ARBA00022692"/>
    </source>
</evidence>
<keyword evidence="9 11" id="KW-0811">Translocation</keyword>